<dbReference type="CDD" id="cd00833">
    <property type="entry name" value="PKS"/>
    <property type="match status" value="1"/>
</dbReference>
<dbReference type="SUPFAM" id="SSF52151">
    <property type="entry name" value="FabD/lysophospholipase-like"/>
    <property type="match status" value="1"/>
</dbReference>
<dbReference type="SUPFAM" id="SSF55048">
    <property type="entry name" value="Probable ACP-binding domain of malonyl-CoA ACP transacylase"/>
    <property type="match status" value="1"/>
</dbReference>
<feature type="domain" description="Carrier" evidence="4">
    <location>
        <begin position="1427"/>
        <end position="1502"/>
    </location>
</feature>
<dbReference type="SUPFAM" id="SSF47336">
    <property type="entry name" value="ACP-like"/>
    <property type="match status" value="1"/>
</dbReference>
<dbReference type="Gene3D" id="1.10.1200.10">
    <property type="entry name" value="ACP-like"/>
    <property type="match status" value="1"/>
</dbReference>
<dbReference type="PROSITE" id="PS52004">
    <property type="entry name" value="KS3_2"/>
    <property type="match status" value="1"/>
</dbReference>
<protein>
    <submittedName>
        <fullName evidence="6">Uncharacterized protein</fullName>
    </submittedName>
</protein>
<dbReference type="SMART" id="SM00825">
    <property type="entry name" value="PKS_KS"/>
    <property type="match status" value="1"/>
</dbReference>
<dbReference type="Pfam" id="PF00698">
    <property type="entry name" value="Acyl_transf_1"/>
    <property type="match status" value="1"/>
</dbReference>
<evidence type="ECO:0000259" key="5">
    <source>
        <dbReference type="PROSITE" id="PS52004"/>
    </source>
</evidence>
<dbReference type="InterPro" id="IPR009081">
    <property type="entry name" value="PP-bd_ACP"/>
</dbReference>
<name>A0A6V6Z7E0_9FLAO</name>
<comment type="caution">
    <text evidence="6">The sequence shown here is derived from an EMBL/GenBank/DDBJ whole genome shotgun (WGS) entry which is preliminary data.</text>
</comment>
<dbReference type="InterPro" id="IPR020841">
    <property type="entry name" value="PKS_Beta-ketoAc_synthase_dom"/>
</dbReference>
<dbReference type="SMART" id="SM00827">
    <property type="entry name" value="PKS_AT"/>
    <property type="match status" value="1"/>
</dbReference>
<dbReference type="InterPro" id="IPR036736">
    <property type="entry name" value="ACP-like_sf"/>
</dbReference>
<dbReference type="InterPro" id="IPR049490">
    <property type="entry name" value="C883_1060-like_KR_N"/>
</dbReference>
<evidence type="ECO:0000313" key="7">
    <source>
        <dbReference type="Proteomes" id="UP000530060"/>
    </source>
</evidence>
<dbReference type="InterPro" id="IPR013968">
    <property type="entry name" value="PKS_KR"/>
</dbReference>
<dbReference type="PROSITE" id="PS00606">
    <property type="entry name" value="KS3_1"/>
    <property type="match status" value="1"/>
</dbReference>
<evidence type="ECO:0000256" key="3">
    <source>
        <dbReference type="ARBA" id="ARBA00022679"/>
    </source>
</evidence>
<dbReference type="SMART" id="SM00822">
    <property type="entry name" value="PKS_KR"/>
    <property type="match status" value="1"/>
</dbReference>
<dbReference type="Pfam" id="PF00550">
    <property type="entry name" value="PP-binding"/>
    <property type="match status" value="1"/>
</dbReference>
<keyword evidence="2" id="KW-0597">Phosphoprotein</keyword>
<dbReference type="Pfam" id="PF22621">
    <property type="entry name" value="CurL-like_PKS_C"/>
    <property type="match status" value="1"/>
</dbReference>
<dbReference type="Gene3D" id="3.40.47.10">
    <property type="match status" value="1"/>
</dbReference>
<keyword evidence="7" id="KW-1185">Reference proteome</keyword>
<feature type="domain" description="Ketosynthase family 3 (KS3)" evidence="5">
    <location>
        <begin position="2"/>
        <end position="435"/>
    </location>
</feature>
<dbReference type="SUPFAM" id="SSF51735">
    <property type="entry name" value="NAD(P)-binding Rossmann-fold domains"/>
    <property type="match status" value="1"/>
</dbReference>
<keyword evidence="3" id="KW-0808">Transferase</keyword>
<dbReference type="Pfam" id="PF02801">
    <property type="entry name" value="Ketoacyl-synt_C"/>
    <property type="match status" value="1"/>
</dbReference>
<evidence type="ECO:0000259" key="4">
    <source>
        <dbReference type="PROSITE" id="PS50075"/>
    </source>
</evidence>
<dbReference type="Gene3D" id="3.40.366.10">
    <property type="entry name" value="Malonyl-Coenzyme A Acyl Carrier Protein, domain 2"/>
    <property type="match status" value="1"/>
</dbReference>
<keyword evidence="1" id="KW-0596">Phosphopantetheine</keyword>
<evidence type="ECO:0000256" key="1">
    <source>
        <dbReference type="ARBA" id="ARBA00022450"/>
    </source>
</evidence>
<dbReference type="InterPro" id="IPR018201">
    <property type="entry name" value="Ketoacyl_synth_AS"/>
</dbReference>
<sequence>MEDKVAIIGLGCNFPGAENIQEFWKNLCESKDSISSISEEQIIAEGIDLATIKKKNYIKAASVINNPYDFDASFFYLSKKEAEKMDPQLRTFLETSWTALENAGYNSEKYEGNIGVFSSSLMSTYLLNNVYTSKENYDGDIDALISDISGRMGNDSNYLSTRTSFHLNLTGPSISVQTACSSSLAAVHLASQSILNGECDMALAGGVALRFPMNVGYLYEKDSILSSDGKCRAFDADASGTIFGNGCGVVILKRYEDAINDRDNILAIIKGSAMNNDGSDKIGYVSPSENGLTRVISEAVAVAQIDRNSISYIEAHGTGTIMGDTIELKALNNVFSGDIGRDAPFAIGSVKTNIGHLSVAAGIAGLIKTTLMLQNKKIPATLNFDSLNPNCEFENSPFYVNTKLKEWETEHQFPRRAGVTSMGMGGTNVHIIMEEHLNTEISTSDISNSSIIALSAKTPEALNKARINLAEFLETNSHINLADISYTNILGRRTFDYRLVTVTDNLKQLKENLYSNSSTILYKNGHPSEKPFVFMFPGQGAQYENMGKDLYKSNPTFKKTYDFCLKIIDSDLGINLAEPLLNNQVIDHKNTKYIQLSLFVFEYSLAMVLIEIGIKPSSLIGHSLGEYVAACISGVFSIEDVLKIISKRGELMEQVSNGKMLAISSTYEVVKKIIGEKVDVAAVNEASVCVISGDDNSVNEIFEILQNEGIPSKYLNSSHAFHSKMMEPIIIDFVEYVRQFQLNAPTIPFVSNVSGDWINPNDAQNPQYWGDHIVSTVKFSKGIDVLLNDVDNIFIEVGPGSTLSNYVRRNPNKERGRVILSSIGKTLGGKFENIEFKNLLGRLWLEGINIKWETYFQWEGDKNRVSLPTYPFQRETYSVLRNNSYNNKKISHNVKLDMQDWLFTPSWKSKDTFSDKKKLALDDPLLVFVNDTQHSKNIIDFLQKNDFSNVYLVYHSDVLLVEQDVAFIRADQQNDYNVLIKNLKDSGRIPKHIIHTWLVGEKDDDKNECNLFENVNYWHKMGSLSAVFLAKSLGFYNIVSQIKFDIISSDLYIILGSENDNPNKSTILPVSKVISQEYPHITCCILDIEYSNTNISNFELLIENIFSNNINSLAVRWPNIWKQDFQKYEEPIINSQDVLNNIKQGGIYLVTGGIGDIGISISKMLSQKYNAKLIIVFRDKLPEKKEWERIISEGKEEKQIKHIQNILALEAINADFTLYNIDVSSLIEMTELVEKIEADKGNINGVIHCAGLPGEKWDRTIALTNEETFEWHYQSKVYGQLVLEELFKDRNLDFVILMSSIASALGGLRLLPYACANSYMGYAASSINHIKQKNVWTAIHWDVWQHHQDEKRALSNIGRMMDDKTVLHDEGLAIIEHIMNNRFRPSQMIVSTWDLQLRLDQWVKYISSSEKLSVDIDYSHISSSENNGDNEIMFFVMELFTKILGNVEISDDADFFELGGDSLISVSLLSKVRDRFEIDISLANFLDNPTPSILVKMIKEKILYKDIDQQILEFSKYFESNEISALIEQLS</sequence>
<dbReference type="InterPro" id="IPR016039">
    <property type="entry name" value="Thiolase-like"/>
</dbReference>
<evidence type="ECO:0000256" key="2">
    <source>
        <dbReference type="ARBA" id="ARBA00022553"/>
    </source>
</evidence>
<dbReference type="GO" id="GO:0004312">
    <property type="term" value="F:fatty acid synthase activity"/>
    <property type="evidence" value="ECO:0007669"/>
    <property type="project" value="TreeGrafter"/>
</dbReference>
<dbReference type="Pfam" id="PF21394">
    <property type="entry name" value="Beta-ketacyl_N"/>
    <property type="match status" value="1"/>
</dbReference>
<dbReference type="Gene3D" id="3.40.50.720">
    <property type="entry name" value="NAD(P)-binding Rossmann-like Domain"/>
    <property type="match status" value="1"/>
</dbReference>
<dbReference type="SUPFAM" id="SSF53901">
    <property type="entry name" value="Thiolase-like"/>
    <property type="match status" value="1"/>
</dbReference>
<dbReference type="Pfam" id="PF08659">
    <property type="entry name" value="KR"/>
    <property type="match status" value="1"/>
</dbReference>
<dbReference type="InterPro" id="IPR050091">
    <property type="entry name" value="PKS_NRPS_Biosynth_Enz"/>
</dbReference>
<dbReference type="InterPro" id="IPR014031">
    <property type="entry name" value="Ketoacyl_synth_C"/>
</dbReference>
<dbReference type="InterPro" id="IPR036291">
    <property type="entry name" value="NAD(P)-bd_dom_sf"/>
</dbReference>
<dbReference type="PANTHER" id="PTHR43775:SF51">
    <property type="entry name" value="INACTIVE PHENOLPHTHIOCEROL SYNTHESIS POLYKETIDE SYNTHASE TYPE I PKS1-RELATED"/>
    <property type="match status" value="1"/>
</dbReference>
<dbReference type="InterPro" id="IPR001227">
    <property type="entry name" value="Ac_transferase_dom_sf"/>
</dbReference>
<dbReference type="InterPro" id="IPR016035">
    <property type="entry name" value="Acyl_Trfase/lysoPLipase"/>
</dbReference>
<dbReference type="InterPro" id="IPR014030">
    <property type="entry name" value="Ketoacyl_synth_N"/>
</dbReference>
<reference evidence="6 7" key="1">
    <citation type="submission" date="2020-06" db="EMBL/GenBank/DDBJ databases">
        <authorList>
            <person name="Criscuolo A."/>
        </authorList>
    </citation>
    <scope>NUCLEOTIDE SEQUENCE [LARGE SCALE GENOMIC DNA]</scope>
    <source>
        <strain evidence="7">CIP 111411</strain>
    </source>
</reference>
<accession>A0A6V6Z7E0</accession>
<evidence type="ECO:0000313" key="6">
    <source>
        <dbReference type="EMBL" id="CAD0007364.1"/>
    </source>
</evidence>
<dbReference type="InterPro" id="IPR014043">
    <property type="entry name" value="Acyl_transferase_dom"/>
</dbReference>
<dbReference type="InterPro" id="IPR057326">
    <property type="entry name" value="KR_dom"/>
</dbReference>
<dbReference type="RefSeq" id="WP_180910011.1">
    <property type="nucleotide sequence ID" value="NZ_CAIJDP010000082.1"/>
</dbReference>
<dbReference type="EMBL" id="CAIJDP010000082">
    <property type="protein sequence ID" value="CAD0007364.1"/>
    <property type="molecule type" value="Genomic_DNA"/>
</dbReference>
<dbReference type="GO" id="GO:0004315">
    <property type="term" value="F:3-oxoacyl-[acyl-carrier-protein] synthase activity"/>
    <property type="evidence" value="ECO:0007669"/>
    <property type="project" value="InterPro"/>
</dbReference>
<dbReference type="InterPro" id="IPR016036">
    <property type="entry name" value="Malonyl_transacylase_ACP-bd"/>
</dbReference>
<dbReference type="GO" id="GO:0006633">
    <property type="term" value="P:fatty acid biosynthetic process"/>
    <property type="evidence" value="ECO:0007669"/>
    <property type="project" value="InterPro"/>
</dbReference>
<dbReference type="Pfam" id="PF00109">
    <property type="entry name" value="ketoacyl-synt"/>
    <property type="match status" value="1"/>
</dbReference>
<dbReference type="Gene3D" id="3.30.70.250">
    <property type="entry name" value="Malonyl-CoA ACP transacylase, ACP-binding"/>
    <property type="match status" value="1"/>
</dbReference>
<gene>
    <name evidence="6" type="ORF">FLAT13_03812</name>
</gene>
<dbReference type="Gene3D" id="3.30.70.3290">
    <property type="match status" value="1"/>
</dbReference>
<dbReference type="Proteomes" id="UP000530060">
    <property type="component" value="Unassembled WGS sequence"/>
</dbReference>
<organism evidence="6 7">
    <name type="scientific">Flavobacterium salmonis</name>
    <dbReference type="NCBI Taxonomy" id="2654844"/>
    <lineage>
        <taxon>Bacteria</taxon>
        <taxon>Pseudomonadati</taxon>
        <taxon>Bacteroidota</taxon>
        <taxon>Flavobacteriia</taxon>
        <taxon>Flavobacteriales</taxon>
        <taxon>Flavobacteriaceae</taxon>
        <taxon>Flavobacterium</taxon>
    </lineage>
</organism>
<dbReference type="PROSITE" id="PS50075">
    <property type="entry name" value="CARRIER"/>
    <property type="match status" value="1"/>
</dbReference>
<proteinExistence type="predicted"/>
<dbReference type="PANTHER" id="PTHR43775">
    <property type="entry name" value="FATTY ACID SYNTHASE"/>
    <property type="match status" value="1"/>
</dbReference>